<evidence type="ECO:0000256" key="9">
    <source>
        <dbReference type="ARBA" id="ARBA00022898"/>
    </source>
</evidence>
<evidence type="ECO:0000256" key="5">
    <source>
        <dbReference type="ARBA" id="ARBA00009320"/>
    </source>
</evidence>
<dbReference type="SUPFAM" id="SSF56752">
    <property type="entry name" value="D-aminoacid aminotransferase-like PLP-dependent enzymes"/>
    <property type="match status" value="1"/>
</dbReference>
<dbReference type="GO" id="GO:0010326">
    <property type="term" value="F:methionine-oxo-acid transaminase activity"/>
    <property type="evidence" value="ECO:0007669"/>
    <property type="project" value="RHEA"/>
</dbReference>
<evidence type="ECO:0000256" key="15">
    <source>
        <dbReference type="RuleBase" id="RU004516"/>
    </source>
</evidence>
<comment type="cofactor">
    <cofactor evidence="1 15">
        <name>pyridoxal 5'-phosphate</name>
        <dbReference type="ChEBI" id="CHEBI:597326"/>
    </cofactor>
</comment>
<comment type="catalytic activity">
    <reaction evidence="16">
        <text>L-valine + 2-oxoglutarate = 3-methyl-2-oxobutanoate + L-glutamate</text>
        <dbReference type="Rhea" id="RHEA:24813"/>
        <dbReference type="ChEBI" id="CHEBI:11851"/>
        <dbReference type="ChEBI" id="CHEBI:16810"/>
        <dbReference type="ChEBI" id="CHEBI:29985"/>
        <dbReference type="ChEBI" id="CHEBI:57762"/>
        <dbReference type="EC" id="2.6.1.42"/>
    </reaction>
</comment>
<dbReference type="InterPro" id="IPR005786">
    <property type="entry name" value="B_amino_transII"/>
</dbReference>
<dbReference type="PANTHER" id="PTHR11825:SF44">
    <property type="entry name" value="BRANCHED-CHAIN-AMINO-ACID AMINOTRANSFERASE"/>
    <property type="match status" value="1"/>
</dbReference>
<dbReference type="InterPro" id="IPR018300">
    <property type="entry name" value="Aminotrans_IV_CS"/>
</dbReference>
<dbReference type="GO" id="GO:0009098">
    <property type="term" value="P:L-leucine biosynthetic process"/>
    <property type="evidence" value="ECO:0007669"/>
    <property type="project" value="TreeGrafter"/>
</dbReference>
<comment type="catalytic activity">
    <reaction evidence="16">
        <text>L-leucine + 2-oxoglutarate = 4-methyl-2-oxopentanoate + L-glutamate</text>
        <dbReference type="Rhea" id="RHEA:18321"/>
        <dbReference type="ChEBI" id="CHEBI:16810"/>
        <dbReference type="ChEBI" id="CHEBI:17865"/>
        <dbReference type="ChEBI" id="CHEBI:29985"/>
        <dbReference type="ChEBI" id="CHEBI:57427"/>
        <dbReference type="EC" id="2.6.1.42"/>
    </reaction>
</comment>
<keyword evidence="8 16" id="KW-0808">Transferase</keyword>
<dbReference type="Gene3D" id="3.20.10.10">
    <property type="entry name" value="D-amino Acid Aminotransferase, subunit A, domain 2"/>
    <property type="match status" value="1"/>
</dbReference>
<dbReference type="NCBIfam" id="NF009897">
    <property type="entry name" value="PRK13357.1"/>
    <property type="match status" value="1"/>
</dbReference>
<dbReference type="InterPro" id="IPR001544">
    <property type="entry name" value="Aminotrans_IV"/>
</dbReference>
<reference evidence="18" key="1">
    <citation type="journal article" date="2016" name="Genome Announc.">
        <title>Genome sequences of three species of Hanseniaspora isolated from spontaneous wine fermentations.</title>
        <authorList>
            <person name="Sternes P.R."/>
            <person name="Lee D."/>
            <person name="Kutyna D.R."/>
            <person name="Borneman A.R."/>
        </authorList>
    </citation>
    <scope>NUCLEOTIDE SEQUENCE [LARGE SCALE GENOMIC DNA]</scope>
    <source>
        <strain evidence="18">AWRI3579</strain>
    </source>
</reference>
<accession>A0A1E5RHG2</accession>
<keyword evidence="18" id="KW-1185">Reference proteome</keyword>
<evidence type="ECO:0000256" key="10">
    <source>
        <dbReference type="ARBA" id="ARBA00023304"/>
    </source>
</evidence>
<dbReference type="GO" id="GO:0052654">
    <property type="term" value="F:L-leucine-2-oxoglutarate transaminase activity"/>
    <property type="evidence" value="ECO:0007669"/>
    <property type="project" value="RHEA"/>
</dbReference>
<dbReference type="Proteomes" id="UP000095728">
    <property type="component" value="Unassembled WGS sequence"/>
</dbReference>
<comment type="similarity">
    <text evidence="5 14">Belongs to the class-IV pyridoxal-phosphate-dependent aminotransferase family.</text>
</comment>
<comment type="pathway">
    <text evidence="12">Amino-acid biosynthesis; L-methionine biosynthesis via salvage pathway; L-methionine from S-methyl-5-thio-alpha-D-ribose 1-phosphate: step 6/6.</text>
</comment>
<name>A0A1E5RHG2_9ASCO</name>
<keyword evidence="6 16" id="KW-0032">Aminotransferase</keyword>
<sequence length="420" mass="46716">MLRQLLQTSSKRLPITKTSKLASSPATISFTSRFTSRFMTTSSTTNLKPLDSSKVKIFPKEVKSTPLPNEKLVFGQTFTDHMLCIEYDAAKGWADPVIKPYGPLSLDPSTCVFHYAFELFEGMKAYRSPDNKITMFRPDKNMERMNKSADRICLPTFDNEELIKLIGKLIEQDKHLVPQGQGYSLYIRPTMIGTSEGLGVHTPDKAMIFVICSPVGPYYKTGFKAVRLEATDYACRAWPGGVGDKKLGANYAPCIKPQLEAASRGYQQNLWLFGPNKNITEVGTMNVFFAFKNEETGKKELVTAPLDGTILEGVTRDSILQLAREKLDPKEWDVNERYTSIYEVEEKASKGLLLEAFGAGTAAVVSPIKEIGWKGNDISVPLLPGEQSGPLSKSIAKWIADIQYGKVQKDNWSKVVADLN</sequence>
<dbReference type="Gene3D" id="3.30.470.10">
    <property type="match status" value="1"/>
</dbReference>
<dbReference type="PROSITE" id="PS00770">
    <property type="entry name" value="AA_TRANSFER_CLASS_4"/>
    <property type="match status" value="1"/>
</dbReference>
<dbReference type="InterPro" id="IPR043132">
    <property type="entry name" value="BCAT-like_C"/>
</dbReference>
<comment type="pathway">
    <text evidence="2">Amino-acid biosynthesis; L-isoleucine biosynthesis; L-isoleucine from 2-oxobutanoate: step 4/4.</text>
</comment>
<gene>
    <name evidence="17" type="ORF">AWRI3579_g1170</name>
</gene>
<keyword evidence="9 15" id="KW-0663">Pyridoxal phosphate</keyword>
<dbReference type="GO" id="GO:0009083">
    <property type="term" value="P:branched-chain amino acid catabolic process"/>
    <property type="evidence" value="ECO:0007669"/>
    <property type="project" value="UniProtKB-ARBA"/>
</dbReference>
<evidence type="ECO:0000256" key="13">
    <source>
        <dbReference type="PIRSR" id="PIRSR006468-1"/>
    </source>
</evidence>
<organism evidence="17 18">
    <name type="scientific">Hanseniaspora osmophila</name>
    <dbReference type="NCBI Taxonomy" id="56408"/>
    <lineage>
        <taxon>Eukaryota</taxon>
        <taxon>Fungi</taxon>
        <taxon>Dikarya</taxon>
        <taxon>Ascomycota</taxon>
        <taxon>Saccharomycotina</taxon>
        <taxon>Saccharomycetes</taxon>
        <taxon>Saccharomycodales</taxon>
        <taxon>Saccharomycodaceae</taxon>
        <taxon>Hanseniaspora</taxon>
    </lineage>
</organism>
<comment type="caution">
    <text evidence="17">The sequence shown here is derived from an EMBL/GenBank/DDBJ whole genome shotgun (WGS) entry which is preliminary data.</text>
</comment>
<dbReference type="FunFam" id="3.30.470.10:FF:000005">
    <property type="entry name" value="Branched-chain-amino-acid aminotransferase"/>
    <property type="match status" value="1"/>
</dbReference>
<evidence type="ECO:0000256" key="8">
    <source>
        <dbReference type="ARBA" id="ARBA00022679"/>
    </source>
</evidence>
<dbReference type="STRING" id="56408.A0A1E5RHG2"/>
<dbReference type="NCBIfam" id="TIGR01123">
    <property type="entry name" value="ilvE_II"/>
    <property type="match status" value="1"/>
</dbReference>
<evidence type="ECO:0000256" key="4">
    <source>
        <dbReference type="ARBA" id="ARBA00005072"/>
    </source>
</evidence>
<dbReference type="PANTHER" id="PTHR11825">
    <property type="entry name" value="SUBGROUP IIII AMINOTRANSFERASE"/>
    <property type="match status" value="1"/>
</dbReference>
<evidence type="ECO:0000256" key="2">
    <source>
        <dbReference type="ARBA" id="ARBA00004824"/>
    </source>
</evidence>
<keyword evidence="10 16" id="KW-0100">Branched-chain amino acid biosynthesis</keyword>
<evidence type="ECO:0000313" key="17">
    <source>
        <dbReference type="EMBL" id="OEJ86324.1"/>
    </source>
</evidence>
<comment type="catalytic activity">
    <reaction evidence="16">
        <text>L-isoleucine + 2-oxoglutarate = (S)-3-methyl-2-oxopentanoate + L-glutamate</text>
        <dbReference type="Rhea" id="RHEA:24801"/>
        <dbReference type="ChEBI" id="CHEBI:16810"/>
        <dbReference type="ChEBI" id="CHEBI:29985"/>
        <dbReference type="ChEBI" id="CHEBI:35146"/>
        <dbReference type="ChEBI" id="CHEBI:58045"/>
        <dbReference type="EC" id="2.6.1.42"/>
    </reaction>
</comment>
<evidence type="ECO:0000256" key="7">
    <source>
        <dbReference type="ARBA" id="ARBA00022605"/>
    </source>
</evidence>
<keyword evidence="7 16" id="KW-0028">Amino-acid biosynthesis</keyword>
<dbReference type="EC" id="2.6.1.42" evidence="16"/>
<evidence type="ECO:0000256" key="12">
    <source>
        <dbReference type="ARBA" id="ARBA00060556"/>
    </source>
</evidence>
<dbReference type="Pfam" id="PF01063">
    <property type="entry name" value="Aminotran_4"/>
    <property type="match status" value="1"/>
</dbReference>
<dbReference type="GO" id="GO:0005739">
    <property type="term" value="C:mitochondrion"/>
    <property type="evidence" value="ECO:0007669"/>
    <property type="project" value="TreeGrafter"/>
</dbReference>
<dbReference type="FunFam" id="3.20.10.10:FF:000004">
    <property type="entry name" value="Branched-chain-amino-acid aminotransferase"/>
    <property type="match status" value="1"/>
</dbReference>
<dbReference type="GO" id="GO:0052655">
    <property type="term" value="F:L-valine-2-oxoglutarate transaminase activity"/>
    <property type="evidence" value="ECO:0007669"/>
    <property type="project" value="RHEA"/>
</dbReference>
<dbReference type="EMBL" id="LPNM01000006">
    <property type="protein sequence ID" value="OEJ86324.1"/>
    <property type="molecule type" value="Genomic_DNA"/>
</dbReference>
<proteinExistence type="inferred from homology"/>
<dbReference type="CDD" id="cd01557">
    <property type="entry name" value="BCAT_beta_family"/>
    <property type="match status" value="1"/>
</dbReference>
<comment type="catalytic activity">
    <reaction evidence="11">
        <text>a 2-oxocarboxylate + L-methionine = 4-methylsulfanyl-2-oxobutanoate + an L-alpha-amino acid</text>
        <dbReference type="Rhea" id="RHEA:31763"/>
        <dbReference type="ChEBI" id="CHEBI:16723"/>
        <dbReference type="ChEBI" id="CHEBI:35179"/>
        <dbReference type="ChEBI" id="CHEBI:57844"/>
        <dbReference type="ChEBI" id="CHEBI:59869"/>
    </reaction>
    <physiologicalReaction direction="right-to-left" evidence="11">
        <dbReference type="Rhea" id="RHEA:31765"/>
    </physiologicalReaction>
</comment>
<evidence type="ECO:0000256" key="16">
    <source>
        <dbReference type="RuleBase" id="RU004517"/>
    </source>
</evidence>
<comment type="pathway">
    <text evidence="3">Amino-acid biosynthesis; L-valine biosynthesis; L-valine from pyruvate: step 4/4.</text>
</comment>
<comment type="pathway">
    <text evidence="4">Amino-acid biosynthesis; L-leucine biosynthesis; L-leucine from 3-methyl-2-oxobutanoate: step 4/4.</text>
</comment>
<dbReference type="GO" id="GO:0009099">
    <property type="term" value="P:L-valine biosynthetic process"/>
    <property type="evidence" value="ECO:0007669"/>
    <property type="project" value="TreeGrafter"/>
</dbReference>
<dbReference type="AlphaFoldDB" id="A0A1E5RHG2"/>
<dbReference type="FunCoup" id="A0A1E5RHG2">
    <property type="interactions" value="609"/>
</dbReference>
<dbReference type="OrthoDB" id="1732691at2759"/>
<evidence type="ECO:0000256" key="6">
    <source>
        <dbReference type="ARBA" id="ARBA00022576"/>
    </source>
</evidence>
<dbReference type="PIRSF" id="PIRSF006468">
    <property type="entry name" value="BCAT1"/>
    <property type="match status" value="1"/>
</dbReference>
<evidence type="ECO:0000256" key="1">
    <source>
        <dbReference type="ARBA" id="ARBA00001933"/>
    </source>
</evidence>
<dbReference type="InterPro" id="IPR043131">
    <property type="entry name" value="BCAT-like_N"/>
</dbReference>
<dbReference type="InParanoid" id="A0A1E5RHG2"/>
<dbReference type="GO" id="GO:0052656">
    <property type="term" value="F:L-isoleucine-2-oxoglutarate transaminase activity"/>
    <property type="evidence" value="ECO:0007669"/>
    <property type="project" value="RHEA"/>
</dbReference>
<evidence type="ECO:0000313" key="18">
    <source>
        <dbReference type="Proteomes" id="UP000095728"/>
    </source>
</evidence>
<evidence type="ECO:0000256" key="14">
    <source>
        <dbReference type="RuleBase" id="RU004106"/>
    </source>
</evidence>
<dbReference type="InterPro" id="IPR036038">
    <property type="entry name" value="Aminotransferase-like"/>
</dbReference>
<feature type="modified residue" description="N6-(pyridoxal phosphate)lysine" evidence="13">
    <location>
        <position position="246"/>
    </location>
</feature>
<evidence type="ECO:0000256" key="3">
    <source>
        <dbReference type="ARBA" id="ARBA00004931"/>
    </source>
</evidence>
<evidence type="ECO:0000256" key="11">
    <source>
        <dbReference type="ARBA" id="ARBA00051136"/>
    </source>
</evidence>
<protein>
    <recommendedName>
        <fullName evidence="16">Branched-chain-amino-acid aminotransferase</fullName>
        <ecNumber evidence="16">2.6.1.42</ecNumber>
    </recommendedName>
</protein>
<dbReference type="InterPro" id="IPR033939">
    <property type="entry name" value="BCAT_family"/>
</dbReference>